<keyword evidence="3" id="KW-1185">Reference proteome</keyword>
<dbReference type="InterPro" id="IPR007296">
    <property type="entry name" value="DUF403"/>
</dbReference>
<dbReference type="Pfam" id="PF04168">
    <property type="entry name" value="Alpha-E"/>
    <property type="match status" value="1"/>
</dbReference>
<feature type="domain" description="DUF403" evidence="1">
    <location>
        <begin position="1"/>
        <end position="310"/>
    </location>
</feature>
<accession>A0ABW7N771</accession>
<dbReference type="PANTHER" id="PTHR34595">
    <property type="entry name" value="BLR5612 PROTEIN"/>
    <property type="match status" value="1"/>
</dbReference>
<dbReference type="EMBL" id="JBIPKE010000015">
    <property type="protein sequence ID" value="MFH6983426.1"/>
    <property type="molecule type" value="Genomic_DNA"/>
</dbReference>
<dbReference type="RefSeq" id="WP_159579697.1">
    <property type="nucleotide sequence ID" value="NZ_JBIPKE010000015.1"/>
</dbReference>
<evidence type="ECO:0000313" key="2">
    <source>
        <dbReference type="EMBL" id="MFH6983426.1"/>
    </source>
</evidence>
<proteinExistence type="predicted"/>
<organism evidence="2 3">
    <name type="scientific">Marinoscillum luteum</name>
    <dbReference type="NCBI Taxonomy" id="861051"/>
    <lineage>
        <taxon>Bacteria</taxon>
        <taxon>Pseudomonadati</taxon>
        <taxon>Bacteroidota</taxon>
        <taxon>Cytophagia</taxon>
        <taxon>Cytophagales</taxon>
        <taxon>Reichenbachiellaceae</taxon>
        <taxon>Marinoscillum</taxon>
    </lineage>
</organism>
<evidence type="ECO:0000259" key="1">
    <source>
        <dbReference type="Pfam" id="PF04168"/>
    </source>
</evidence>
<gene>
    <name evidence="2" type="ORF">ACHKAR_08260</name>
</gene>
<dbReference type="PANTHER" id="PTHR34595:SF7">
    <property type="entry name" value="SLL1039 PROTEIN"/>
    <property type="match status" value="1"/>
</dbReference>
<name>A0ABW7N771_9BACT</name>
<reference evidence="2 3" key="1">
    <citation type="journal article" date="2013" name="Int. J. Syst. Evol. Microbiol.">
        <title>Marinoscillum luteum sp. nov., isolated from marine sediment.</title>
        <authorList>
            <person name="Cha I.T."/>
            <person name="Park S.J."/>
            <person name="Kim S.J."/>
            <person name="Kim J.G."/>
            <person name="Jung M.Y."/>
            <person name="Shin K.S."/>
            <person name="Kwon K.K."/>
            <person name="Yang S.H."/>
            <person name="Seo Y.S."/>
            <person name="Rhee S.K."/>
        </authorList>
    </citation>
    <scope>NUCLEOTIDE SEQUENCE [LARGE SCALE GENOMIC DNA]</scope>
    <source>
        <strain evidence="2 3">KCTC 23939</strain>
    </source>
</reference>
<sequence>MLSRVADSLFWLGRYAERAENYSRFIDVNFNLSIDLPPGMKEQWRPLITATGDEVLYKKLYSDYSRENAIRFLAFDKRNHNSIIASVVNARENARQVRENISKETWEVLNDLYHFVEKAAKRKMWKSEDADIFKQIKYKLQLIQGIGYDTSPRNQGWYFTKLGQFLERADKTSRILDVKYHVLLPSVEEIGSPLDFLHWNALLKSVSALNAYKQMYGKIEPGNIVNYLVLNSYFPRSILFCLVNAENCLHEISDAKRGYTNLAEKEIGNLRADLEFADINDVFEFGLHEYLDKLQGRINDISTAVYEQYFKIRPNLMDQSQSQ</sequence>
<dbReference type="Proteomes" id="UP001610063">
    <property type="component" value="Unassembled WGS sequence"/>
</dbReference>
<comment type="caution">
    <text evidence="2">The sequence shown here is derived from an EMBL/GenBank/DDBJ whole genome shotgun (WGS) entry which is preliminary data.</text>
</comment>
<evidence type="ECO:0000313" key="3">
    <source>
        <dbReference type="Proteomes" id="UP001610063"/>
    </source>
</evidence>
<dbReference type="InterPro" id="IPR051680">
    <property type="entry name" value="ATP-dep_Glu-Cys_Ligase-2"/>
</dbReference>
<protein>
    <submittedName>
        <fullName evidence="2">Alpha-E domain-containing protein</fullName>
    </submittedName>
</protein>